<evidence type="ECO:0000259" key="1">
    <source>
        <dbReference type="PROSITE" id="PS50075"/>
    </source>
</evidence>
<dbReference type="EMBL" id="PHEX01000064">
    <property type="protein sequence ID" value="PKQ27685.1"/>
    <property type="molecule type" value="Genomic_DNA"/>
</dbReference>
<protein>
    <submittedName>
        <fullName evidence="2">Acyl carrier protein</fullName>
    </submittedName>
</protein>
<dbReference type="AlphaFoldDB" id="A0A2N3G4N8"/>
<proteinExistence type="predicted"/>
<reference evidence="2 3" key="1">
    <citation type="journal article" date="2017" name="ISME J.">
        <title>Potential for microbial H2 and metal transformations associated with novel bacteria and archaea in deep terrestrial subsurface sediments.</title>
        <authorList>
            <person name="Hernsdorf A.W."/>
            <person name="Amano Y."/>
            <person name="Miyakawa K."/>
            <person name="Ise K."/>
            <person name="Suzuki Y."/>
            <person name="Anantharaman K."/>
            <person name="Probst A."/>
            <person name="Burstein D."/>
            <person name="Thomas B.C."/>
            <person name="Banfield J.F."/>
        </authorList>
    </citation>
    <scope>NUCLEOTIDE SEQUENCE [LARGE SCALE GENOMIC DNA]</scope>
    <source>
        <strain evidence="2">HGW-Actinobacteria-3</strain>
    </source>
</reference>
<dbReference type="InterPro" id="IPR009081">
    <property type="entry name" value="PP-bd_ACP"/>
</dbReference>
<dbReference type="InterPro" id="IPR036736">
    <property type="entry name" value="ACP-like_sf"/>
</dbReference>
<evidence type="ECO:0000313" key="3">
    <source>
        <dbReference type="Proteomes" id="UP000233654"/>
    </source>
</evidence>
<dbReference type="Proteomes" id="UP000233654">
    <property type="component" value="Unassembled WGS sequence"/>
</dbReference>
<sequence length="89" mass="9790">MPLNKETIEAEIKAKIVEIAAQTGDDASELAVDDIIPATGLIDSTGLLELIAWYEKTYEIPLAQEEINVDNLGSLTRMAEFVLRKKGML</sequence>
<gene>
    <name evidence="2" type="ORF">CVT63_06670</name>
</gene>
<name>A0A2N3G4N8_9ACTN</name>
<dbReference type="SUPFAM" id="SSF47336">
    <property type="entry name" value="ACP-like"/>
    <property type="match status" value="1"/>
</dbReference>
<organism evidence="2 3">
    <name type="scientific">Candidatus Anoxymicrobium japonicum</name>
    <dbReference type="NCBI Taxonomy" id="2013648"/>
    <lineage>
        <taxon>Bacteria</taxon>
        <taxon>Bacillati</taxon>
        <taxon>Actinomycetota</taxon>
        <taxon>Candidatus Geothermincolia</taxon>
        <taxon>Candidatus Geothermincolales</taxon>
        <taxon>Candidatus Anoxymicrobiaceae</taxon>
        <taxon>Candidatus Anoxymicrobium</taxon>
    </lineage>
</organism>
<comment type="caution">
    <text evidence="2">The sequence shown here is derived from an EMBL/GenBank/DDBJ whole genome shotgun (WGS) entry which is preliminary data.</text>
</comment>
<feature type="domain" description="Carrier" evidence="1">
    <location>
        <begin position="6"/>
        <end position="86"/>
    </location>
</feature>
<accession>A0A2N3G4N8</accession>
<dbReference type="Gene3D" id="1.10.1200.10">
    <property type="entry name" value="ACP-like"/>
    <property type="match status" value="1"/>
</dbReference>
<dbReference type="PROSITE" id="PS50075">
    <property type="entry name" value="CARRIER"/>
    <property type="match status" value="1"/>
</dbReference>
<evidence type="ECO:0000313" key="2">
    <source>
        <dbReference type="EMBL" id="PKQ27685.1"/>
    </source>
</evidence>